<proteinExistence type="predicted"/>
<dbReference type="Gene3D" id="2.60.40.10">
    <property type="entry name" value="Immunoglobulins"/>
    <property type="match status" value="2"/>
</dbReference>
<evidence type="ECO:0000313" key="4">
    <source>
        <dbReference type="EMBL" id="CAC5360071.1"/>
    </source>
</evidence>
<evidence type="ECO:0000256" key="1">
    <source>
        <dbReference type="SAM" id="MobiDB-lite"/>
    </source>
</evidence>
<evidence type="ECO:0000313" key="5">
    <source>
        <dbReference type="Proteomes" id="UP000507470"/>
    </source>
</evidence>
<feature type="domain" description="IPT/TIG" evidence="3">
    <location>
        <begin position="260"/>
        <end position="299"/>
    </location>
</feature>
<reference evidence="4 5" key="1">
    <citation type="submission" date="2020-06" db="EMBL/GenBank/DDBJ databases">
        <authorList>
            <person name="Li R."/>
            <person name="Bekaert M."/>
        </authorList>
    </citation>
    <scope>NUCLEOTIDE SEQUENCE [LARGE SCALE GENOMIC DNA]</scope>
    <source>
        <strain evidence="5">wild</strain>
    </source>
</reference>
<organism evidence="4 5">
    <name type="scientific">Mytilus coruscus</name>
    <name type="common">Sea mussel</name>
    <dbReference type="NCBI Taxonomy" id="42192"/>
    <lineage>
        <taxon>Eukaryota</taxon>
        <taxon>Metazoa</taxon>
        <taxon>Spiralia</taxon>
        <taxon>Lophotrochozoa</taxon>
        <taxon>Mollusca</taxon>
        <taxon>Bivalvia</taxon>
        <taxon>Autobranchia</taxon>
        <taxon>Pteriomorphia</taxon>
        <taxon>Mytilida</taxon>
        <taxon>Mytiloidea</taxon>
        <taxon>Mytilidae</taxon>
        <taxon>Mytilinae</taxon>
        <taxon>Mytilus</taxon>
    </lineage>
</organism>
<dbReference type="InterPro" id="IPR002909">
    <property type="entry name" value="IPT_dom"/>
</dbReference>
<dbReference type="Pfam" id="PF01833">
    <property type="entry name" value="TIG"/>
    <property type="match status" value="2"/>
</dbReference>
<dbReference type="InterPro" id="IPR013783">
    <property type="entry name" value="Ig-like_fold"/>
</dbReference>
<feature type="domain" description="IPT/TIG" evidence="3">
    <location>
        <begin position="302"/>
        <end position="369"/>
    </location>
</feature>
<dbReference type="InterPro" id="IPR014756">
    <property type="entry name" value="Ig_E-set"/>
</dbReference>
<evidence type="ECO:0000256" key="2">
    <source>
        <dbReference type="SAM" id="Phobius"/>
    </source>
</evidence>
<sequence>MMKRDAWGGPSIMVWGGIGLNQKLRPVVFQNLGPENLTPFGNASQNSNNNPGNGNPEYAFKPPISNEYSLGYCSHSKEKIDTLEMSGFKVYVTNTSTFPPIGYLCYEEPSPGIPNITQTILYVTLPFMVGCEKNFWGSNCNISCAESCIEKNCFPGNGSCIWEGCSDKNCLNSKCDHYTSVCTEGCKERRAGNFCNKCCPPTHFGPFCSKLCPMHCSGPCDLETGNCIFGCVNRWLGDKCDLDPSCYETISDNLTTNCLPLIYQVYPESGPINGGTLLTLSGIYLGNVNDSILVDISGESNILEFYPKKGILSGNTAVTIRGLNIDFEGQSRYNISFCDDLFCIECSVLPKTISPTLIKCKTDRSVEPRNMTELYVVIDDLTVLTLKETFQYLPDPTFNLSTKLPKALQGGGVVFTIRGNGFNNVGAITVERVGKNILNVARREDYHINIGLDGICLITDISMYNITCYPPTSVPRTNKTDENTVLVIVNVIKIKVYIGDLQYKTETITENSNTFVMVVGILAARVFVSIIIGMSAVLVLRRKKTKTVNEFKMEIKAKEEMIQKARREGLSERIENLRGEDRDAYTEPDESVYDEINADEENSLDANDGYDELGQRSPKNPYNQLQQTRAESQRQDKEYNEINADAELQSNKHSDYLNICDGYEKPISRNDPYINQLQQVLHIKGTEKS</sequence>
<dbReference type="GO" id="GO:0017154">
    <property type="term" value="F:semaphorin receptor activity"/>
    <property type="evidence" value="ECO:0007669"/>
    <property type="project" value="InterPro"/>
</dbReference>
<feature type="compositionally biased region" description="Polar residues" evidence="1">
    <location>
        <begin position="617"/>
        <end position="630"/>
    </location>
</feature>
<dbReference type="PANTHER" id="PTHR22625">
    <property type="entry name" value="PLEXIN"/>
    <property type="match status" value="1"/>
</dbReference>
<gene>
    <name evidence="4" type="ORF">MCOR_2678</name>
</gene>
<dbReference type="EMBL" id="CACVKT020000543">
    <property type="protein sequence ID" value="CAC5360071.1"/>
    <property type="molecule type" value="Genomic_DNA"/>
</dbReference>
<keyword evidence="5" id="KW-1185">Reference proteome</keyword>
<keyword evidence="2" id="KW-1133">Transmembrane helix</keyword>
<dbReference type="Proteomes" id="UP000507470">
    <property type="component" value="Unassembled WGS sequence"/>
</dbReference>
<accession>A0A6J7ZZZ0</accession>
<keyword evidence="2" id="KW-0812">Transmembrane</keyword>
<dbReference type="SUPFAM" id="SSF81296">
    <property type="entry name" value="E set domains"/>
    <property type="match status" value="1"/>
</dbReference>
<feature type="region of interest" description="Disordered" evidence="1">
    <location>
        <begin position="596"/>
        <end position="636"/>
    </location>
</feature>
<protein>
    <recommendedName>
        <fullName evidence="3">IPT/TIG domain-containing protein</fullName>
    </recommendedName>
</protein>
<dbReference type="CDD" id="cd00603">
    <property type="entry name" value="IPT_PCSR"/>
    <property type="match status" value="1"/>
</dbReference>
<dbReference type="AlphaFoldDB" id="A0A6J7ZZZ0"/>
<dbReference type="PANTHER" id="PTHR22625:SF70">
    <property type="entry name" value="PLEXIN A, ISOFORM A"/>
    <property type="match status" value="1"/>
</dbReference>
<feature type="compositionally biased region" description="Low complexity" evidence="1">
    <location>
        <begin position="41"/>
        <end position="56"/>
    </location>
</feature>
<dbReference type="CDD" id="cd00102">
    <property type="entry name" value="IPT"/>
    <property type="match status" value="1"/>
</dbReference>
<feature type="compositionally biased region" description="Acidic residues" evidence="1">
    <location>
        <begin position="596"/>
        <end position="611"/>
    </location>
</feature>
<dbReference type="OrthoDB" id="6159258at2759"/>
<dbReference type="InterPro" id="IPR031148">
    <property type="entry name" value="Plexin"/>
</dbReference>
<keyword evidence="2" id="KW-0472">Membrane</keyword>
<evidence type="ECO:0000259" key="3">
    <source>
        <dbReference type="Pfam" id="PF01833"/>
    </source>
</evidence>
<feature type="region of interest" description="Disordered" evidence="1">
    <location>
        <begin position="39"/>
        <end position="58"/>
    </location>
</feature>
<feature type="transmembrane region" description="Helical" evidence="2">
    <location>
        <begin position="515"/>
        <end position="540"/>
    </location>
</feature>
<name>A0A6J7ZZZ0_MYTCO</name>